<protein>
    <submittedName>
        <fullName evidence="2">Uncharacterized protein</fullName>
    </submittedName>
</protein>
<evidence type="ECO:0000313" key="3">
    <source>
        <dbReference type="Proteomes" id="UP000712281"/>
    </source>
</evidence>
<sequence length="175" mass="20244">MIIFGNLTFIHGNLTFILSYEPSINRHKVYGLLVRKSNKEWLNCGLREISLDENAWIRVASTFGRVRSLHSDRAVCVLGRYVATEPSNRAERPSRATEPSDRAWLELGRYVATELGLCVVRWPYLSLSAADLDTCPLPPDNRYLVVRLRLEQDFTARLFVKILFTKNNFRKKCLR</sequence>
<evidence type="ECO:0000313" key="1">
    <source>
        <dbReference type="EMBL" id="KAF2545093.1"/>
    </source>
</evidence>
<name>A0A8S9H781_BRACR</name>
<accession>A0A8S9H781</accession>
<comment type="caution">
    <text evidence="2">The sequence shown here is derived from an EMBL/GenBank/DDBJ whole genome shotgun (WGS) entry which is preliminary data.</text>
</comment>
<organism evidence="2 3">
    <name type="scientific">Brassica cretica</name>
    <name type="common">Mustard</name>
    <dbReference type="NCBI Taxonomy" id="69181"/>
    <lineage>
        <taxon>Eukaryota</taxon>
        <taxon>Viridiplantae</taxon>
        <taxon>Streptophyta</taxon>
        <taxon>Embryophyta</taxon>
        <taxon>Tracheophyta</taxon>
        <taxon>Spermatophyta</taxon>
        <taxon>Magnoliopsida</taxon>
        <taxon>eudicotyledons</taxon>
        <taxon>Gunneridae</taxon>
        <taxon>Pentapetalae</taxon>
        <taxon>rosids</taxon>
        <taxon>malvids</taxon>
        <taxon>Brassicales</taxon>
        <taxon>Brassicaceae</taxon>
        <taxon>Brassiceae</taxon>
        <taxon>Brassica</taxon>
    </lineage>
</organism>
<gene>
    <name evidence="2" type="ORF">F2Q68_00015772</name>
    <name evidence="1" type="ORF">F2Q70_00021990</name>
</gene>
<dbReference type="EMBL" id="QGKW02001940">
    <property type="protein sequence ID" value="KAF2554435.1"/>
    <property type="molecule type" value="Genomic_DNA"/>
</dbReference>
<proteinExistence type="predicted"/>
<evidence type="ECO:0000313" key="2">
    <source>
        <dbReference type="EMBL" id="KAF2554435.1"/>
    </source>
</evidence>
<dbReference type="AlphaFoldDB" id="A0A8S9H781"/>
<dbReference type="Proteomes" id="UP000712281">
    <property type="component" value="Unassembled WGS sequence"/>
</dbReference>
<dbReference type="EMBL" id="QGKY02001925">
    <property type="protein sequence ID" value="KAF2545093.1"/>
    <property type="molecule type" value="Genomic_DNA"/>
</dbReference>
<reference evidence="2" key="1">
    <citation type="submission" date="2019-12" db="EMBL/GenBank/DDBJ databases">
        <title>Genome sequencing and annotation of Brassica cretica.</title>
        <authorList>
            <person name="Studholme D.J."/>
            <person name="Sarris P.F."/>
        </authorList>
    </citation>
    <scope>NUCLEOTIDE SEQUENCE</scope>
    <source>
        <strain evidence="2">PFS-001/15</strain>
        <strain evidence="1">PFS-102/07</strain>
        <tissue evidence="2">Leaf</tissue>
    </source>
</reference>